<accession>A0A5N5LH46</accession>
<evidence type="ECO:0000313" key="3">
    <source>
        <dbReference type="Proteomes" id="UP000326939"/>
    </source>
</evidence>
<proteinExistence type="predicted"/>
<reference evidence="3" key="1">
    <citation type="journal article" date="2019" name="Gigascience">
        <title>De novo genome assembly of the endangered Acer yangbiense, a plant species with extremely small populations endemic to Yunnan Province, China.</title>
        <authorList>
            <person name="Yang J."/>
            <person name="Wariss H.M."/>
            <person name="Tao L."/>
            <person name="Zhang R."/>
            <person name="Yun Q."/>
            <person name="Hollingsworth P."/>
            <person name="Dao Z."/>
            <person name="Luo G."/>
            <person name="Guo H."/>
            <person name="Ma Y."/>
            <person name="Sun W."/>
        </authorList>
    </citation>
    <scope>NUCLEOTIDE SEQUENCE [LARGE SCALE GENOMIC DNA]</scope>
    <source>
        <strain evidence="3">cv. br00</strain>
    </source>
</reference>
<name>A0A5N5LH46_9ROSI</name>
<evidence type="ECO:0000256" key="1">
    <source>
        <dbReference type="SAM" id="Phobius"/>
    </source>
</evidence>
<dbReference type="AlphaFoldDB" id="A0A5N5LH46"/>
<keyword evidence="1" id="KW-0812">Transmembrane</keyword>
<dbReference type="Proteomes" id="UP000326939">
    <property type="component" value="Chromosome 9"/>
</dbReference>
<keyword evidence="1" id="KW-0472">Membrane</keyword>
<feature type="transmembrane region" description="Helical" evidence="1">
    <location>
        <begin position="6"/>
        <end position="26"/>
    </location>
</feature>
<sequence>MKFRYGLSLLNLIFPYILVAFICKVRERDAEERSRRREQIKMVIQRLEMCIVLVKLAMELIMAVAEAIGIFIQQNGTAAPLANRLYTAPVPFVGFLP</sequence>
<dbReference type="PANTHER" id="PTHR37705">
    <property type="entry name" value="BNAA08G11710D PROTEIN"/>
    <property type="match status" value="1"/>
</dbReference>
<protein>
    <submittedName>
        <fullName evidence="2">Uncharacterized protein</fullName>
    </submittedName>
</protein>
<organism evidence="2 3">
    <name type="scientific">Salix brachista</name>
    <dbReference type="NCBI Taxonomy" id="2182728"/>
    <lineage>
        <taxon>Eukaryota</taxon>
        <taxon>Viridiplantae</taxon>
        <taxon>Streptophyta</taxon>
        <taxon>Embryophyta</taxon>
        <taxon>Tracheophyta</taxon>
        <taxon>Spermatophyta</taxon>
        <taxon>Magnoliopsida</taxon>
        <taxon>eudicotyledons</taxon>
        <taxon>Gunneridae</taxon>
        <taxon>Pentapetalae</taxon>
        <taxon>rosids</taxon>
        <taxon>fabids</taxon>
        <taxon>Malpighiales</taxon>
        <taxon>Salicaceae</taxon>
        <taxon>Saliceae</taxon>
        <taxon>Salix</taxon>
    </lineage>
</organism>
<keyword evidence="1" id="KW-1133">Transmembrane helix</keyword>
<comment type="caution">
    <text evidence="2">The sequence shown here is derived from an EMBL/GenBank/DDBJ whole genome shotgun (WGS) entry which is preliminary data.</text>
</comment>
<feature type="transmembrane region" description="Helical" evidence="1">
    <location>
        <begin position="47"/>
        <end position="72"/>
    </location>
</feature>
<dbReference type="PANTHER" id="PTHR37705:SF1">
    <property type="entry name" value="TRANSMEMBRANE PROTEIN"/>
    <property type="match status" value="1"/>
</dbReference>
<gene>
    <name evidence="2" type="ORF">DKX38_014345</name>
</gene>
<keyword evidence="3" id="KW-1185">Reference proteome</keyword>
<dbReference type="EMBL" id="VDCV01000009">
    <property type="protein sequence ID" value="KAB5541371.1"/>
    <property type="molecule type" value="Genomic_DNA"/>
</dbReference>
<evidence type="ECO:0000313" key="2">
    <source>
        <dbReference type="EMBL" id="KAB5541371.1"/>
    </source>
</evidence>